<evidence type="ECO:0000313" key="1">
    <source>
        <dbReference type="EMBL" id="KAJ9085947.1"/>
    </source>
</evidence>
<protein>
    <submittedName>
        <fullName evidence="1">Uncharacterized protein</fullName>
    </submittedName>
</protein>
<accession>A0ACC2UGQ2</accession>
<dbReference type="Proteomes" id="UP001165960">
    <property type="component" value="Unassembled WGS sequence"/>
</dbReference>
<reference evidence="1" key="1">
    <citation type="submission" date="2022-04" db="EMBL/GenBank/DDBJ databases">
        <title>Genome of the entomopathogenic fungus Entomophthora muscae.</title>
        <authorList>
            <person name="Elya C."/>
            <person name="Lovett B.R."/>
            <person name="Lee E."/>
            <person name="Macias A.M."/>
            <person name="Hajek A.E."/>
            <person name="De Bivort B.L."/>
            <person name="Kasson M.T."/>
            <person name="De Fine Licht H.H."/>
            <person name="Stajich J.E."/>
        </authorList>
    </citation>
    <scope>NUCLEOTIDE SEQUENCE</scope>
    <source>
        <strain evidence="1">Berkeley</strain>
    </source>
</reference>
<name>A0ACC2UGQ2_9FUNG</name>
<proteinExistence type="predicted"/>
<organism evidence="1 2">
    <name type="scientific">Entomophthora muscae</name>
    <dbReference type="NCBI Taxonomy" id="34485"/>
    <lineage>
        <taxon>Eukaryota</taxon>
        <taxon>Fungi</taxon>
        <taxon>Fungi incertae sedis</taxon>
        <taxon>Zoopagomycota</taxon>
        <taxon>Entomophthoromycotina</taxon>
        <taxon>Entomophthoromycetes</taxon>
        <taxon>Entomophthorales</taxon>
        <taxon>Entomophthoraceae</taxon>
        <taxon>Entomophthora</taxon>
    </lineage>
</organism>
<comment type="caution">
    <text evidence="1">The sequence shown here is derived from an EMBL/GenBank/DDBJ whole genome shotgun (WGS) entry which is preliminary data.</text>
</comment>
<dbReference type="EMBL" id="QTSX02000739">
    <property type="protein sequence ID" value="KAJ9085947.1"/>
    <property type="molecule type" value="Genomic_DNA"/>
</dbReference>
<keyword evidence="2" id="KW-1185">Reference proteome</keyword>
<sequence length="159" mass="18085">MPLLLFKAQIPRYFVFGVADVKDSKTLLSILRSSFGASQGIADINHFYRPFIPQLNAIHSKPSSNGLVSFFQVDCFDTPGDLAKCQFLVYLINNYFNRSARGILFHQSFVMKVGSTGILSLLAAENVNQESVRYEAIKFLQKFKVLQYLFTNQSLKWKT</sequence>
<evidence type="ECO:0000313" key="2">
    <source>
        <dbReference type="Proteomes" id="UP001165960"/>
    </source>
</evidence>
<gene>
    <name evidence="1" type="ORF">DSO57_1009273</name>
</gene>